<gene>
    <name evidence="5" type="ORF">J2TS6_38130</name>
</gene>
<dbReference type="InterPro" id="IPR036291">
    <property type="entry name" value="NAD(P)-bd_dom_sf"/>
</dbReference>
<evidence type="ECO:0000313" key="6">
    <source>
        <dbReference type="Proteomes" id="UP000679779"/>
    </source>
</evidence>
<dbReference type="Gene3D" id="1.10.1040.10">
    <property type="entry name" value="N-(1-d-carboxylethyl)-l-norvaline Dehydrogenase, domain 2"/>
    <property type="match status" value="1"/>
</dbReference>
<evidence type="ECO:0000256" key="2">
    <source>
        <dbReference type="ARBA" id="ARBA00023002"/>
    </source>
</evidence>
<accession>A0A919XH08</accession>
<feature type="domain" description="NADPH-dependent reductive aminase-like C-terminal" evidence="4">
    <location>
        <begin position="199"/>
        <end position="324"/>
    </location>
</feature>
<evidence type="ECO:0000313" key="5">
    <source>
        <dbReference type="EMBL" id="GIO32672.1"/>
    </source>
</evidence>
<dbReference type="GO" id="GO:0050661">
    <property type="term" value="F:NADP binding"/>
    <property type="evidence" value="ECO:0007669"/>
    <property type="project" value="InterPro"/>
</dbReference>
<dbReference type="EMBL" id="BORQ01000004">
    <property type="protein sequence ID" value="GIO32672.1"/>
    <property type="molecule type" value="Genomic_DNA"/>
</dbReference>
<dbReference type="Gene3D" id="3.40.50.720">
    <property type="entry name" value="NAD(P)-binding Rossmann-like Domain"/>
    <property type="match status" value="1"/>
</dbReference>
<evidence type="ECO:0000259" key="3">
    <source>
        <dbReference type="Pfam" id="PF03446"/>
    </source>
</evidence>
<dbReference type="GO" id="GO:0016491">
    <property type="term" value="F:oxidoreductase activity"/>
    <property type="evidence" value="ECO:0007669"/>
    <property type="project" value="UniProtKB-KW"/>
</dbReference>
<dbReference type="PANTHER" id="PTHR43580">
    <property type="entry name" value="OXIDOREDUCTASE GLYR1-RELATED"/>
    <property type="match status" value="1"/>
</dbReference>
<dbReference type="AlphaFoldDB" id="A0A919XH08"/>
<dbReference type="InterPro" id="IPR006115">
    <property type="entry name" value="6PGDH_NADP-bd"/>
</dbReference>
<dbReference type="InterPro" id="IPR051265">
    <property type="entry name" value="HIBADH-related_NP60_sf"/>
</dbReference>
<evidence type="ECO:0000256" key="1">
    <source>
        <dbReference type="ARBA" id="ARBA00009080"/>
    </source>
</evidence>
<dbReference type="PANTHER" id="PTHR43580:SF2">
    <property type="entry name" value="CYTOKINE-LIKE NUCLEAR FACTOR N-PAC"/>
    <property type="match status" value="1"/>
</dbReference>
<keyword evidence="2" id="KW-0560">Oxidoreductase</keyword>
<feature type="domain" description="6-phosphogluconate dehydrogenase NADP-binding" evidence="3">
    <location>
        <begin position="44"/>
        <end position="190"/>
    </location>
</feature>
<keyword evidence="6" id="KW-1185">Reference proteome</keyword>
<name>A0A919XH08_9BACL</name>
<dbReference type="InterPro" id="IPR048666">
    <property type="entry name" value="RedAm-like_C"/>
</dbReference>
<proteinExistence type="inferred from homology"/>
<comment type="similarity">
    <text evidence="1">Belongs to the HIBADH-related family.</text>
</comment>
<comment type="caution">
    <text evidence="5">The sequence shown here is derived from an EMBL/GenBank/DDBJ whole genome shotgun (WGS) entry which is preliminary data.</text>
</comment>
<dbReference type="PIRSF" id="PIRSF000103">
    <property type="entry name" value="HIBADH"/>
    <property type="match status" value="1"/>
</dbReference>
<dbReference type="Pfam" id="PF21761">
    <property type="entry name" value="RedAm-like_C"/>
    <property type="match status" value="1"/>
</dbReference>
<protein>
    <submittedName>
        <fullName evidence="5">6-phosphogluconate dehydrogenase</fullName>
    </submittedName>
</protein>
<dbReference type="Proteomes" id="UP000679779">
    <property type="component" value="Unassembled WGS sequence"/>
</dbReference>
<organism evidence="5 6">
    <name type="scientific">Paenibacillus albilobatus</name>
    <dbReference type="NCBI Taxonomy" id="2716884"/>
    <lineage>
        <taxon>Bacteria</taxon>
        <taxon>Bacillati</taxon>
        <taxon>Bacillota</taxon>
        <taxon>Bacilli</taxon>
        <taxon>Bacillales</taxon>
        <taxon>Paenibacillaceae</taxon>
        <taxon>Paenibacillus</taxon>
    </lineage>
</organism>
<reference evidence="5" key="1">
    <citation type="submission" date="2021-03" db="EMBL/GenBank/DDBJ databases">
        <title>Antimicrobial resistance genes in bacteria isolated from Japanese honey, and their potential for conferring macrolide and lincosamide resistance in the American foulbrood pathogen Paenibacillus larvae.</title>
        <authorList>
            <person name="Okamoto M."/>
            <person name="Kumagai M."/>
            <person name="Kanamori H."/>
            <person name="Takamatsu D."/>
        </authorList>
    </citation>
    <scope>NUCLEOTIDE SEQUENCE</scope>
    <source>
        <strain evidence="5">J2TS6</strain>
    </source>
</reference>
<evidence type="ECO:0000259" key="4">
    <source>
        <dbReference type="Pfam" id="PF21761"/>
    </source>
</evidence>
<sequence length="328" mass="35127">MISLRRRLFAILGVDITTSVILYDGCEFISKGVLTLETRHRKGVTVIGLGPMGQAMAGAFLKQGYEVTVWNRTLSKADKLAAQGALKATTAEEALAANPLAILSLTDYDAMYAIRESAQGSLNGKVIVNLSSDTPAKARQTAAWLAGYGAVLLAGGVQVPPSGIGTPGSSTFYSGPISVFEAHKETLNVLTSTDYRGEDPGLAMLYYQMQMVIFWTSMLSYLQALALANAHGITAEQYLAYAKENILSLPNFIEFYTPRLDAGEHPGDVDRLAMGTASVEHVVHTFEDAGLDPSLPAAVLGLFRQGMEKGHAADSFTSLIEIMKQPMA</sequence>
<dbReference type="InterPro" id="IPR013328">
    <property type="entry name" value="6PGD_dom2"/>
</dbReference>
<dbReference type="InterPro" id="IPR015815">
    <property type="entry name" value="HIBADH-related"/>
</dbReference>
<dbReference type="Pfam" id="PF03446">
    <property type="entry name" value="NAD_binding_2"/>
    <property type="match status" value="1"/>
</dbReference>
<dbReference type="SUPFAM" id="SSF51735">
    <property type="entry name" value="NAD(P)-binding Rossmann-fold domains"/>
    <property type="match status" value="1"/>
</dbReference>